<dbReference type="OrthoDB" id="10449824at2759"/>
<evidence type="ECO:0000313" key="3">
    <source>
        <dbReference type="EMBL" id="KAF0701257.1"/>
    </source>
</evidence>
<keyword evidence="1" id="KW-0812">Transmembrane</keyword>
<proteinExistence type="predicted"/>
<feature type="chain" id="PRO_5033828629" evidence="2">
    <location>
        <begin position="23"/>
        <end position="329"/>
    </location>
</feature>
<dbReference type="Proteomes" id="UP000332933">
    <property type="component" value="Unassembled WGS sequence"/>
</dbReference>
<organism evidence="4 5">
    <name type="scientific">Aphanomyces stellatus</name>
    <dbReference type="NCBI Taxonomy" id="120398"/>
    <lineage>
        <taxon>Eukaryota</taxon>
        <taxon>Sar</taxon>
        <taxon>Stramenopiles</taxon>
        <taxon>Oomycota</taxon>
        <taxon>Saprolegniomycetes</taxon>
        <taxon>Saprolegniales</taxon>
        <taxon>Verrucalvaceae</taxon>
        <taxon>Aphanomyces</taxon>
    </lineage>
</organism>
<feature type="signal peptide" evidence="2">
    <location>
        <begin position="1"/>
        <end position="22"/>
    </location>
</feature>
<reference evidence="4 5" key="1">
    <citation type="submission" date="2019-03" db="EMBL/GenBank/DDBJ databases">
        <authorList>
            <person name="Gaulin E."/>
            <person name="Dumas B."/>
        </authorList>
    </citation>
    <scope>NUCLEOTIDE SEQUENCE [LARGE SCALE GENOMIC DNA]</scope>
    <source>
        <strain evidence="4">CBS 568.67</strain>
    </source>
</reference>
<keyword evidence="5" id="KW-1185">Reference proteome</keyword>
<evidence type="ECO:0000256" key="2">
    <source>
        <dbReference type="SAM" id="SignalP"/>
    </source>
</evidence>
<evidence type="ECO:0000256" key="1">
    <source>
        <dbReference type="SAM" id="Phobius"/>
    </source>
</evidence>
<keyword evidence="1" id="KW-0472">Membrane</keyword>
<sequence>MFRRAVVAAATLLAMTIVTVSSQVVIVVNPVVPLFPNADSACKRCANANNNPLDPNCLTAFKGVPGKFCNKWLSSGVQQACCCPQAAQCAKPSLKSDTCGCLTPALHPRHHVAKAAEQSSSLFPNPTSACQKCANANNNPNDPNCLTAFKGVPGKFCNKFLSSGVAQACCCPVAATCPAQTNLKADKCGCDTPGKPTTSNTTAKKSTPVWLWIVIALGVVTLAVVIGICCCSNNHSDDVVVVSHQPVVMAQPGVVYGQPTTVVYGHPGYASGGDVAAGVAVGAAVGVLGGVALGAAIAGDHGGYDHGGYNNGGYDNGGGGGGGDFGGDF</sequence>
<keyword evidence="1" id="KW-1133">Transmembrane helix</keyword>
<dbReference type="EMBL" id="CAADRA010005116">
    <property type="protein sequence ID" value="VFT85138.1"/>
    <property type="molecule type" value="Genomic_DNA"/>
</dbReference>
<evidence type="ECO:0000313" key="5">
    <source>
        <dbReference type="Proteomes" id="UP000332933"/>
    </source>
</evidence>
<name>A0A485KJS8_9STRA</name>
<evidence type="ECO:0000313" key="4">
    <source>
        <dbReference type="EMBL" id="VFT85138.1"/>
    </source>
</evidence>
<gene>
    <name evidence="4" type="primary">Aste57867_8251</name>
    <name evidence="3" type="ORF">As57867_008220</name>
    <name evidence="4" type="ORF">ASTE57867_8251</name>
</gene>
<accession>A0A485KJS8</accession>
<keyword evidence="2" id="KW-0732">Signal</keyword>
<protein>
    <submittedName>
        <fullName evidence="4">Aste57867_8251 protein</fullName>
    </submittedName>
</protein>
<feature type="transmembrane region" description="Helical" evidence="1">
    <location>
        <begin position="209"/>
        <end position="231"/>
    </location>
</feature>
<dbReference type="EMBL" id="VJMH01005095">
    <property type="protein sequence ID" value="KAF0701257.1"/>
    <property type="molecule type" value="Genomic_DNA"/>
</dbReference>
<reference evidence="3" key="2">
    <citation type="submission" date="2019-06" db="EMBL/GenBank/DDBJ databases">
        <title>Genomics analysis of Aphanomyces spp. identifies a new class of oomycete effector associated with host adaptation.</title>
        <authorList>
            <person name="Gaulin E."/>
        </authorList>
    </citation>
    <scope>NUCLEOTIDE SEQUENCE</scope>
    <source>
        <strain evidence="3">CBS 578.67</strain>
    </source>
</reference>
<dbReference type="AlphaFoldDB" id="A0A485KJS8"/>